<dbReference type="Pfam" id="PF13568">
    <property type="entry name" value="OMP_b-brl_2"/>
    <property type="match status" value="1"/>
</dbReference>
<dbReference type="Proteomes" id="UP000190961">
    <property type="component" value="Unassembled WGS sequence"/>
</dbReference>
<keyword evidence="1" id="KW-0732">Signal</keyword>
<keyword evidence="4" id="KW-1185">Reference proteome</keyword>
<dbReference type="STRING" id="688867.SAMN05660236_0638"/>
<evidence type="ECO:0000259" key="2">
    <source>
        <dbReference type="Pfam" id="PF13568"/>
    </source>
</evidence>
<dbReference type="EMBL" id="FUZU01000001">
    <property type="protein sequence ID" value="SKC45150.1"/>
    <property type="molecule type" value="Genomic_DNA"/>
</dbReference>
<feature type="signal peptide" evidence="1">
    <location>
        <begin position="1"/>
        <end position="29"/>
    </location>
</feature>
<sequence length="244" mass="27103">MHAKIKILTMSKKALILLLLCTCITLAHAQTFIPKAGLTITTLDADDFVKEMDNNVKSQTGFVIGVAYTIPVGTVGKGIFSVQPELSFIQKGFKVDATGDFSGSESEYYISTKQEYKINYLEIPVLAKYEFGSDLLRFAIHAGPSLAFGLDGSYKSKMHIMDDFEYDETTDTKGDIRFYDSDETNTTNFDHNIDFGLQGGAGITIAKRIAFDVRYGMSLTNLNHQEKSKNRVLQFTVGVPILFN</sequence>
<accession>A0A1T5J173</accession>
<dbReference type="AlphaFoldDB" id="A0A1T5J173"/>
<proteinExistence type="predicted"/>
<organism evidence="3 4">
    <name type="scientific">Ohtaekwangia koreensis</name>
    <dbReference type="NCBI Taxonomy" id="688867"/>
    <lineage>
        <taxon>Bacteria</taxon>
        <taxon>Pseudomonadati</taxon>
        <taxon>Bacteroidota</taxon>
        <taxon>Cytophagia</taxon>
        <taxon>Cytophagales</taxon>
        <taxon>Fulvivirgaceae</taxon>
        <taxon>Ohtaekwangia</taxon>
    </lineage>
</organism>
<reference evidence="3 4" key="1">
    <citation type="submission" date="2017-02" db="EMBL/GenBank/DDBJ databases">
        <authorList>
            <person name="Peterson S.W."/>
        </authorList>
    </citation>
    <scope>NUCLEOTIDE SEQUENCE [LARGE SCALE GENOMIC DNA]</scope>
    <source>
        <strain evidence="3 4">DSM 25262</strain>
    </source>
</reference>
<gene>
    <name evidence="3" type="ORF">SAMN05660236_0638</name>
</gene>
<dbReference type="InterPro" id="IPR025665">
    <property type="entry name" value="Beta-barrel_OMP_2"/>
</dbReference>
<protein>
    <submittedName>
        <fullName evidence="3">Outer membrane protein beta-barrel domain-containing protein</fullName>
    </submittedName>
</protein>
<evidence type="ECO:0000313" key="4">
    <source>
        <dbReference type="Proteomes" id="UP000190961"/>
    </source>
</evidence>
<name>A0A1T5J173_9BACT</name>
<evidence type="ECO:0000313" key="3">
    <source>
        <dbReference type="EMBL" id="SKC45150.1"/>
    </source>
</evidence>
<evidence type="ECO:0000256" key="1">
    <source>
        <dbReference type="SAM" id="SignalP"/>
    </source>
</evidence>
<feature type="chain" id="PRO_5013092239" evidence="1">
    <location>
        <begin position="30"/>
        <end position="244"/>
    </location>
</feature>
<feature type="domain" description="Outer membrane protein beta-barrel" evidence="2">
    <location>
        <begin position="34"/>
        <end position="222"/>
    </location>
</feature>